<gene>
    <name evidence="1" type="ORF">SYV04_32600</name>
</gene>
<keyword evidence="2" id="KW-1185">Reference proteome</keyword>
<dbReference type="Proteomes" id="UP001291309">
    <property type="component" value="Unassembled WGS sequence"/>
</dbReference>
<comment type="caution">
    <text evidence="1">The sequence shown here is derived from an EMBL/GenBank/DDBJ whole genome shotgun (WGS) entry which is preliminary data.</text>
</comment>
<accession>A0ABU5HGF9</accession>
<protein>
    <submittedName>
        <fullName evidence="1">Uncharacterized protein</fullName>
    </submittedName>
</protein>
<dbReference type="EMBL" id="JAXIVS010000013">
    <property type="protein sequence ID" value="MDY7231175.1"/>
    <property type="molecule type" value="Genomic_DNA"/>
</dbReference>
<evidence type="ECO:0000313" key="2">
    <source>
        <dbReference type="Proteomes" id="UP001291309"/>
    </source>
</evidence>
<dbReference type="RefSeq" id="WP_321549883.1">
    <property type="nucleotide sequence ID" value="NZ_JAXIVS010000013.1"/>
</dbReference>
<sequence>MPVPAVQAGLPAAQFHFVPDTGARLGGVRGTGVARAARPGWHLGLRLAF</sequence>
<proteinExistence type="predicted"/>
<name>A0ABU5HGF9_9BACT</name>
<evidence type="ECO:0000313" key="1">
    <source>
        <dbReference type="EMBL" id="MDY7231175.1"/>
    </source>
</evidence>
<reference evidence="1 2" key="1">
    <citation type="submission" date="2023-12" db="EMBL/GenBank/DDBJ databases">
        <title>the genome sequence of Hyalangium sp. s54d21.</title>
        <authorList>
            <person name="Zhang X."/>
        </authorList>
    </citation>
    <scope>NUCLEOTIDE SEQUENCE [LARGE SCALE GENOMIC DNA]</scope>
    <source>
        <strain evidence="2">s54d21</strain>
    </source>
</reference>
<organism evidence="1 2">
    <name type="scientific">Hyalangium rubrum</name>
    <dbReference type="NCBI Taxonomy" id="3103134"/>
    <lineage>
        <taxon>Bacteria</taxon>
        <taxon>Pseudomonadati</taxon>
        <taxon>Myxococcota</taxon>
        <taxon>Myxococcia</taxon>
        <taxon>Myxococcales</taxon>
        <taxon>Cystobacterineae</taxon>
        <taxon>Archangiaceae</taxon>
        <taxon>Hyalangium</taxon>
    </lineage>
</organism>